<evidence type="ECO:0000256" key="7">
    <source>
        <dbReference type="ARBA" id="ARBA00023157"/>
    </source>
</evidence>
<evidence type="ECO:0000256" key="4">
    <source>
        <dbReference type="ARBA" id="ARBA00022525"/>
    </source>
</evidence>
<reference evidence="10" key="1">
    <citation type="submission" date="2012-08" db="EMBL/GenBank/DDBJ databases">
        <title>The Genome Sequence of Wuchereria bancrofti.</title>
        <authorList>
            <person name="Nutman T.B."/>
            <person name="Fink D.L."/>
            <person name="Russ C."/>
            <person name="Young S."/>
            <person name="Zeng Q."/>
            <person name="Koehrsen M."/>
            <person name="Alvarado L."/>
            <person name="Berlin A."/>
            <person name="Chapman S.B."/>
            <person name="Chen Z."/>
            <person name="Freedman E."/>
            <person name="Gellesch M."/>
            <person name="Goldberg J."/>
            <person name="Griggs A."/>
            <person name="Gujja S."/>
            <person name="Heilman E.R."/>
            <person name="Heiman D."/>
            <person name="Hepburn T."/>
            <person name="Howarth C."/>
            <person name="Jen D."/>
            <person name="Larson L."/>
            <person name="Lewis B."/>
            <person name="Mehta T."/>
            <person name="Park D."/>
            <person name="Pearson M."/>
            <person name="Roberts A."/>
            <person name="Saif S."/>
            <person name="Shea T."/>
            <person name="Shenoy N."/>
            <person name="Sisk P."/>
            <person name="Stolte C."/>
            <person name="Sykes S."/>
            <person name="Walk T."/>
            <person name="White J."/>
            <person name="Yandava C."/>
            <person name="Haas B."/>
            <person name="Henn M.R."/>
            <person name="Nusbaum C."/>
            <person name="Birren B."/>
        </authorList>
    </citation>
    <scope>NUCLEOTIDE SEQUENCE [LARGE SCALE GENOMIC DNA]</scope>
    <source>
        <strain evidence="10">NA</strain>
    </source>
</reference>
<gene>
    <name evidence="9" type="ORF">WUBG_12558</name>
</gene>
<sequence>MYKANEEQLTKVFVKQYRSLALSSTAQYSPAFHAASDFDKQQYRTLCERLLGLNPAQISICQQHPFAIPSIGRGARDSVVECQAQFKFERIQLYKIIHRTSDVNINVK</sequence>
<keyword evidence="4" id="KW-0964">Secreted</keyword>
<evidence type="ECO:0000256" key="8">
    <source>
        <dbReference type="RuleBase" id="RU003500"/>
    </source>
</evidence>
<protein>
    <recommendedName>
        <fullName evidence="8">Protein Wnt</fullName>
    </recommendedName>
</protein>
<comment type="function">
    <text evidence="8">Ligand for members of the frizzled family of seven transmembrane receptors.</text>
</comment>
<evidence type="ECO:0000256" key="1">
    <source>
        <dbReference type="ARBA" id="ARBA00004498"/>
    </source>
</evidence>
<dbReference type="GO" id="GO:0005576">
    <property type="term" value="C:extracellular region"/>
    <property type="evidence" value="ECO:0007669"/>
    <property type="project" value="InterPro"/>
</dbReference>
<keyword evidence="3 8" id="KW-0217">Developmental protein</keyword>
<dbReference type="Proteomes" id="UP000004810">
    <property type="component" value="Unassembled WGS sequence"/>
</dbReference>
<keyword evidence="6 8" id="KW-0879">Wnt signaling pathway</keyword>
<evidence type="ECO:0000256" key="3">
    <source>
        <dbReference type="ARBA" id="ARBA00022473"/>
    </source>
</evidence>
<dbReference type="GO" id="GO:0016055">
    <property type="term" value="P:Wnt signaling pathway"/>
    <property type="evidence" value="ECO:0007669"/>
    <property type="project" value="UniProtKB-KW"/>
</dbReference>
<dbReference type="Pfam" id="PF00110">
    <property type="entry name" value="wnt"/>
    <property type="match status" value="1"/>
</dbReference>
<evidence type="ECO:0000313" key="10">
    <source>
        <dbReference type="Proteomes" id="UP000004810"/>
    </source>
</evidence>
<comment type="caution">
    <text evidence="9">The sequence shown here is derived from an EMBL/GenBank/DDBJ whole genome shotgun (WGS) entry which is preliminary data.</text>
</comment>
<dbReference type="InterPro" id="IPR005817">
    <property type="entry name" value="Wnt"/>
</dbReference>
<comment type="similarity">
    <text evidence="2 8">Belongs to the Wnt family.</text>
</comment>
<dbReference type="GO" id="GO:0005102">
    <property type="term" value="F:signaling receptor binding"/>
    <property type="evidence" value="ECO:0007669"/>
    <property type="project" value="InterPro"/>
</dbReference>
<keyword evidence="5" id="KW-0272">Extracellular matrix</keyword>
<dbReference type="EMBL" id="ADBV01008941">
    <property type="protein sequence ID" value="EJW76536.1"/>
    <property type="molecule type" value="Genomic_DNA"/>
</dbReference>
<accession>J9E2U4</accession>
<evidence type="ECO:0000256" key="5">
    <source>
        <dbReference type="ARBA" id="ARBA00022530"/>
    </source>
</evidence>
<dbReference type="AlphaFoldDB" id="J9E2U4"/>
<evidence type="ECO:0000313" key="9">
    <source>
        <dbReference type="EMBL" id="EJW76536.1"/>
    </source>
</evidence>
<proteinExistence type="inferred from homology"/>
<evidence type="ECO:0000256" key="6">
    <source>
        <dbReference type="ARBA" id="ARBA00022687"/>
    </source>
</evidence>
<keyword evidence="7" id="KW-1015">Disulfide bond</keyword>
<evidence type="ECO:0000256" key="2">
    <source>
        <dbReference type="ARBA" id="ARBA00005683"/>
    </source>
</evidence>
<name>J9E2U4_WUCBA</name>
<comment type="subcellular location">
    <subcellularLocation>
        <location evidence="1 8">Secreted</location>
        <location evidence="1 8">Extracellular space</location>
        <location evidence="1 8">Extracellular matrix</location>
    </subcellularLocation>
</comment>
<organism evidence="9 10">
    <name type="scientific">Wuchereria bancrofti</name>
    <dbReference type="NCBI Taxonomy" id="6293"/>
    <lineage>
        <taxon>Eukaryota</taxon>
        <taxon>Metazoa</taxon>
        <taxon>Ecdysozoa</taxon>
        <taxon>Nematoda</taxon>
        <taxon>Chromadorea</taxon>
        <taxon>Rhabditida</taxon>
        <taxon>Spirurina</taxon>
        <taxon>Spiruromorpha</taxon>
        <taxon>Filarioidea</taxon>
        <taxon>Onchocercidae</taxon>
        <taxon>Wuchereria</taxon>
    </lineage>
</organism>